<dbReference type="Pfam" id="PF01263">
    <property type="entry name" value="Aldose_epim"/>
    <property type="match status" value="1"/>
</dbReference>
<dbReference type="InterPro" id="IPR011013">
    <property type="entry name" value="Gal_mutarotase_sf_dom"/>
</dbReference>
<evidence type="ECO:0000313" key="3">
    <source>
        <dbReference type="Proteomes" id="UP000199075"/>
    </source>
</evidence>
<gene>
    <name evidence="2" type="ORF">SAMN04487957_101294</name>
</gene>
<dbReference type="GO" id="GO:0030246">
    <property type="term" value="F:carbohydrate binding"/>
    <property type="evidence" value="ECO:0007669"/>
    <property type="project" value="InterPro"/>
</dbReference>
<dbReference type="GO" id="GO:0005975">
    <property type="term" value="P:carbohydrate metabolic process"/>
    <property type="evidence" value="ECO:0007669"/>
    <property type="project" value="InterPro"/>
</dbReference>
<dbReference type="STRING" id="419597.SAMN04487957_101294"/>
<proteinExistence type="predicted"/>
<sequence length="351" mass="37583">MIPASLRALLDATDGQRRAEWAGREVWLAREAWGELAVSLQGAQVLHYLPHAPETARAAGAPVSPEDATAAGASASSEDATAEGSASAPLSNASEDTRTRTSTSRPDQSEEALVAGGWLWVTPTPQALPGAIPLCWPWFADEHTADESPDRSGPMHGPARKADWRLDAVDEHEEGVELHLSPLERLHSQLVPRAVIQANANRLHVELITEHVGETPAKITGALHSYLAVADARDCRVEGLAGARYLDKLADFAEREQQGELGVRGGLDRIYHSNAELVLDDGQRRLRVARQGSDSAVVWNPGDALPDDTPAEAARHFLCVESANTRLDPVWLVPGAQHLLGTTLSVADAAS</sequence>
<dbReference type="SUPFAM" id="SSF74650">
    <property type="entry name" value="Galactose mutarotase-like"/>
    <property type="match status" value="1"/>
</dbReference>
<protein>
    <submittedName>
        <fullName evidence="2">Glucose-6-phosphate 1-epimerase</fullName>
    </submittedName>
</protein>
<dbReference type="Proteomes" id="UP000199075">
    <property type="component" value="Unassembled WGS sequence"/>
</dbReference>
<dbReference type="GO" id="GO:0016853">
    <property type="term" value="F:isomerase activity"/>
    <property type="evidence" value="ECO:0007669"/>
    <property type="project" value="InterPro"/>
</dbReference>
<feature type="region of interest" description="Disordered" evidence="1">
    <location>
        <begin position="57"/>
        <end position="111"/>
    </location>
</feature>
<dbReference type="Gene3D" id="2.70.98.10">
    <property type="match status" value="1"/>
</dbReference>
<dbReference type="PANTHER" id="PTHR11122:SF13">
    <property type="entry name" value="GLUCOSE-6-PHOSPHATE 1-EPIMERASE"/>
    <property type="match status" value="1"/>
</dbReference>
<dbReference type="InterPro" id="IPR014718">
    <property type="entry name" value="GH-type_carb-bd"/>
</dbReference>
<dbReference type="PANTHER" id="PTHR11122">
    <property type="entry name" value="APOSPORY-ASSOCIATED PROTEIN C-RELATED"/>
    <property type="match status" value="1"/>
</dbReference>
<evidence type="ECO:0000313" key="2">
    <source>
        <dbReference type="EMBL" id="SDN65944.1"/>
    </source>
</evidence>
<dbReference type="RefSeq" id="WP_245678652.1">
    <property type="nucleotide sequence ID" value="NZ_FNIV01000001.1"/>
</dbReference>
<keyword evidence="3" id="KW-1185">Reference proteome</keyword>
<dbReference type="EMBL" id="FNIV01000001">
    <property type="protein sequence ID" value="SDN65944.1"/>
    <property type="molecule type" value="Genomic_DNA"/>
</dbReference>
<dbReference type="AlphaFoldDB" id="A0A1H0D6X9"/>
<accession>A0A1H0D6X9</accession>
<dbReference type="InterPro" id="IPR008183">
    <property type="entry name" value="Aldose_1/G6P_1-epimerase"/>
</dbReference>
<evidence type="ECO:0000256" key="1">
    <source>
        <dbReference type="SAM" id="MobiDB-lite"/>
    </source>
</evidence>
<organism evidence="2 3">
    <name type="scientific">Halomonas shengliensis</name>
    <dbReference type="NCBI Taxonomy" id="419597"/>
    <lineage>
        <taxon>Bacteria</taxon>
        <taxon>Pseudomonadati</taxon>
        <taxon>Pseudomonadota</taxon>
        <taxon>Gammaproteobacteria</taxon>
        <taxon>Oceanospirillales</taxon>
        <taxon>Halomonadaceae</taxon>
        <taxon>Halomonas</taxon>
    </lineage>
</organism>
<reference evidence="3" key="1">
    <citation type="submission" date="2016-10" db="EMBL/GenBank/DDBJ databases">
        <authorList>
            <person name="Varghese N."/>
            <person name="Submissions S."/>
        </authorList>
    </citation>
    <scope>NUCLEOTIDE SEQUENCE [LARGE SCALE GENOMIC DNA]</scope>
    <source>
        <strain evidence="3">CGMCC 1.6444</strain>
    </source>
</reference>
<name>A0A1H0D6X9_9GAMM</name>